<dbReference type="STRING" id="764291.STRUR_1287"/>
<keyword evidence="1" id="KW-0472">Membrane</keyword>
<sequence>MSKGLKTLYSLLGIVLLTLLYFVIVTSQTHLNLPNSFKWLDWNWDMPRTMDLGMYNYLFWGAIVLFLIILFAVLVIIFYPRTYTEVRLEKNKGSLLLKKSAIEGYVRSAIKTTGLMENPSVTAKLYKKKFKVDVKGRLSSRVGVSDQVKGLEEGITTGFNEFFGLDKPVDFKVYVKDIDDSEYFGNQSESRQRVE</sequence>
<keyword evidence="1" id="KW-1133">Transmembrane helix</keyword>
<accession>G5KGG9</accession>
<reference evidence="2 3" key="1">
    <citation type="journal article" date="2014" name="Int. J. Syst. Evol. Microbiol.">
        <title>Phylogenomics and the dynamic genome evolution of the genus Streptococcus.</title>
        <authorList>
            <consortium name="The Broad Institute Genome Sequencing Platform"/>
            <person name="Richards V.P."/>
            <person name="Palmer S.R."/>
            <person name="Pavinski Bitar P.D."/>
            <person name="Qin X."/>
            <person name="Weinstock G.M."/>
            <person name="Highlander S.K."/>
            <person name="Town C.D."/>
            <person name="Burne R.A."/>
            <person name="Stanhope M.J."/>
        </authorList>
    </citation>
    <scope>NUCLEOTIDE SEQUENCE [LARGE SCALE GENOMIC DNA]</scope>
    <source>
        <strain evidence="2 3">2285-97</strain>
    </source>
</reference>
<evidence type="ECO:0000313" key="2">
    <source>
        <dbReference type="EMBL" id="EHJ57395.1"/>
    </source>
</evidence>
<dbReference type="Proteomes" id="UP000005388">
    <property type="component" value="Unassembled WGS sequence"/>
</dbReference>
<organism evidence="2 3">
    <name type="scientific">Streptococcus urinalis 2285-97</name>
    <dbReference type="NCBI Taxonomy" id="764291"/>
    <lineage>
        <taxon>Bacteria</taxon>
        <taxon>Bacillati</taxon>
        <taxon>Bacillota</taxon>
        <taxon>Bacilli</taxon>
        <taxon>Lactobacillales</taxon>
        <taxon>Streptococcaceae</taxon>
        <taxon>Streptococcus</taxon>
    </lineage>
</organism>
<dbReference type="AlphaFoldDB" id="G5KGG9"/>
<evidence type="ECO:0000256" key="1">
    <source>
        <dbReference type="SAM" id="Phobius"/>
    </source>
</evidence>
<dbReference type="EMBL" id="AEUZ02000001">
    <property type="protein sequence ID" value="EHJ57395.1"/>
    <property type="molecule type" value="Genomic_DNA"/>
</dbReference>
<evidence type="ECO:0008006" key="4">
    <source>
        <dbReference type="Google" id="ProtNLM"/>
    </source>
</evidence>
<dbReference type="eggNOG" id="ENOG5033752">
    <property type="taxonomic scope" value="Bacteria"/>
</dbReference>
<gene>
    <name evidence="2" type="ORF">STRUR_1287</name>
</gene>
<comment type="caution">
    <text evidence="2">The sequence shown here is derived from an EMBL/GenBank/DDBJ whole genome shotgun (WGS) entry which is preliminary data.</text>
</comment>
<protein>
    <recommendedName>
        <fullName evidence="4">Alkaline shock response membrane anchor protein AmaP</fullName>
    </recommendedName>
</protein>
<feature type="transmembrane region" description="Helical" evidence="1">
    <location>
        <begin position="57"/>
        <end position="79"/>
    </location>
</feature>
<dbReference type="NCBIfam" id="NF033218">
    <property type="entry name" value="anchor_AmaP"/>
    <property type="match status" value="1"/>
</dbReference>
<name>G5KGG9_9STRE</name>
<feature type="transmembrane region" description="Helical" evidence="1">
    <location>
        <begin position="7"/>
        <end position="24"/>
    </location>
</feature>
<proteinExistence type="predicted"/>
<evidence type="ECO:0000313" key="3">
    <source>
        <dbReference type="Proteomes" id="UP000005388"/>
    </source>
</evidence>
<keyword evidence="3" id="KW-1185">Reference proteome</keyword>
<keyword evidence="1" id="KW-0812">Transmembrane</keyword>
<dbReference type="RefSeq" id="WP_006740107.1">
    <property type="nucleotide sequence ID" value="NZ_AEUZ02000001.1"/>
</dbReference>